<dbReference type="Pfam" id="PF10502">
    <property type="entry name" value="Peptidase_S26"/>
    <property type="match status" value="1"/>
</dbReference>
<sequence>MEYNKDPLNLDKIQKQKLEEKYGINLRLSKPNYLKEFVNWCVVIVMAIIIALILRNFAFEWVVVRGQSMEDSLFDSQILFVNKLGYIYSEPKRGDIVIMQFKKGDWDYLPYSEYFPFLTLLFPPKNEENYVKRVIGLPGEHVDIRGGHVYINGVLLNEPYAKGFTNQKSVPFPQIVPPDTFLLLGDNRENSEDSRQLGFIELERIKGKVMFRLYPISEFGGVYDNLE</sequence>
<reference evidence="10 12" key="2">
    <citation type="journal article" date="2018" name="Syst. Appl. Microbiol.">
        <title>Characterization and high-quality draft genome sequence of Herbivorax saccincola A7, an anaerobic, alkaliphilic, thermophilic, cellulolytic, and xylanolytic bacterium.</title>
        <authorList>
            <person name="Aikawa S."/>
            <person name="Baramee S."/>
            <person name="Sermsathanaswadi J."/>
            <person name="Thianheng P."/>
            <person name="Tachaapaikoon C."/>
            <person name="Shikata A."/>
            <person name="Waeonukul R."/>
            <person name="Pason P."/>
            <person name="Ratanakhanokchai K."/>
            <person name="Kosugi A."/>
        </authorList>
    </citation>
    <scope>NUCLEOTIDE SEQUENCE [LARGE SCALE GENOMIC DNA]</scope>
    <source>
        <strain evidence="10 12">A7</strain>
    </source>
</reference>
<dbReference type="InterPro" id="IPR036286">
    <property type="entry name" value="LexA/Signal_pep-like_sf"/>
</dbReference>
<keyword evidence="7" id="KW-0645">Protease</keyword>
<comment type="similarity">
    <text evidence="3 7">Belongs to the peptidase S26 family.</text>
</comment>
<protein>
    <recommendedName>
        <fullName evidence="4 7">Signal peptidase I</fullName>
        <ecNumber evidence="4 7">3.4.21.89</ecNumber>
    </recommendedName>
</protein>
<dbReference type="CDD" id="cd06530">
    <property type="entry name" value="S26_SPase_I"/>
    <property type="match status" value="1"/>
</dbReference>
<keyword evidence="5 7" id="KW-0378">Hydrolase</keyword>
<comment type="catalytic activity">
    <reaction evidence="1 7">
        <text>Cleavage of hydrophobic, N-terminal signal or leader sequences from secreted and periplasmic proteins.</text>
        <dbReference type="EC" id="3.4.21.89"/>
    </reaction>
</comment>
<dbReference type="EC" id="3.4.21.89" evidence="4 7"/>
<dbReference type="PRINTS" id="PR00727">
    <property type="entry name" value="LEADERPTASE"/>
</dbReference>
<dbReference type="PANTHER" id="PTHR43390">
    <property type="entry name" value="SIGNAL PEPTIDASE I"/>
    <property type="match status" value="1"/>
</dbReference>
<dbReference type="GO" id="GO:0005886">
    <property type="term" value="C:plasma membrane"/>
    <property type="evidence" value="ECO:0007669"/>
    <property type="project" value="UniProtKB-SubCell"/>
</dbReference>
<dbReference type="GO" id="GO:0004252">
    <property type="term" value="F:serine-type endopeptidase activity"/>
    <property type="evidence" value="ECO:0007669"/>
    <property type="project" value="InterPro"/>
</dbReference>
<evidence type="ECO:0000256" key="4">
    <source>
        <dbReference type="ARBA" id="ARBA00013208"/>
    </source>
</evidence>
<dbReference type="InterPro" id="IPR000223">
    <property type="entry name" value="Pept_S26A_signal_pept_1"/>
</dbReference>
<evidence type="ECO:0000313" key="11">
    <source>
        <dbReference type="Proteomes" id="UP000233534"/>
    </source>
</evidence>
<dbReference type="GO" id="GO:0009003">
    <property type="term" value="F:signal peptidase activity"/>
    <property type="evidence" value="ECO:0007669"/>
    <property type="project" value="UniProtKB-EC"/>
</dbReference>
<dbReference type="OrthoDB" id="9802919at2"/>
<evidence type="ECO:0000256" key="6">
    <source>
        <dbReference type="PIRSR" id="PIRSR600223-1"/>
    </source>
</evidence>
<feature type="active site" evidence="6">
    <location>
        <position position="68"/>
    </location>
</feature>
<feature type="transmembrane region" description="Helical" evidence="7">
    <location>
        <begin position="37"/>
        <end position="58"/>
    </location>
</feature>
<keyword evidence="7" id="KW-0812">Transmembrane</keyword>
<evidence type="ECO:0000256" key="5">
    <source>
        <dbReference type="ARBA" id="ARBA00022801"/>
    </source>
</evidence>
<evidence type="ECO:0000256" key="3">
    <source>
        <dbReference type="ARBA" id="ARBA00009370"/>
    </source>
</evidence>
<dbReference type="NCBIfam" id="TIGR02227">
    <property type="entry name" value="sigpep_I_bact"/>
    <property type="match status" value="1"/>
</dbReference>
<evidence type="ECO:0000313" key="12">
    <source>
        <dbReference type="Proteomes" id="UP000239720"/>
    </source>
</evidence>
<dbReference type="GO" id="GO:0006465">
    <property type="term" value="P:signal peptide processing"/>
    <property type="evidence" value="ECO:0007669"/>
    <property type="project" value="InterPro"/>
</dbReference>
<organism evidence="9 11">
    <name type="scientific">Acetivibrio saccincola</name>
    <dbReference type="NCBI Taxonomy" id="1677857"/>
    <lineage>
        <taxon>Bacteria</taxon>
        <taxon>Bacillati</taxon>
        <taxon>Bacillota</taxon>
        <taxon>Clostridia</taxon>
        <taxon>Eubacteriales</taxon>
        <taxon>Oscillospiraceae</taxon>
        <taxon>Acetivibrio</taxon>
    </lineage>
</organism>
<comment type="subcellular location">
    <subcellularLocation>
        <location evidence="2">Cell membrane</location>
        <topology evidence="2">Single-pass type II membrane protein</topology>
    </subcellularLocation>
    <subcellularLocation>
        <location evidence="7">Membrane</location>
        <topology evidence="7">Single-pass type II membrane protein</topology>
    </subcellularLocation>
</comment>
<dbReference type="InterPro" id="IPR019757">
    <property type="entry name" value="Pept_S26A_signal_pept_1_Lys-AS"/>
</dbReference>
<keyword evidence="7" id="KW-1133">Transmembrane helix</keyword>
<evidence type="ECO:0000313" key="9">
    <source>
        <dbReference type="EMBL" id="AUG57781.1"/>
    </source>
</evidence>
<dbReference type="InterPro" id="IPR019533">
    <property type="entry name" value="Peptidase_S26"/>
</dbReference>
<dbReference type="SUPFAM" id="SSF51306">
    <property type="entry name" value="LexA/Signal peptidase"/>
    <property type="match status" value="1"/>
</dbReference>
<dbReference type="Proteomes" id="UP000233534">
    <property type="component" value="Chromosome"/>
</dbReference>
<dbReference type="Gene3D" id="2.10.109.10">
    <property type="entry name" value="Umud Fragment, subunit A"/>
    <property type="match status" value="1"/>
</dbReference>
<dbReference type="AlphaFoldDB" id="A0A2K9EMG2"/>
<evidence type="ECO:0000256" key="7">
    <source>
        <dbReference type="RuleBase" id="RU362042"/>
    </source>
</evidence>
<dbReference type="KEGG" id="hsc:HVS_09385"/>
<evidence type="ECO:0000313" key="10">
    <source>
        <dbReference type="EMBL" id="PQQ67668.1"/>
    </source>
</evidence>
<gene>
    <name evidence="9" type="primary">sipP</name>
    <name evidence="10" type="ORF">B9R14_13515</name>
    <name evidence="9" type="ORF">HVS_09385</name>
</gene>
<dbReference type="RefSeq" id="WP_101301541.1">
    <property type="nucleotide sequence ID" value="NZ_CP025197.1"/>
</dbReference>
<reference evidence="9 11" key="1">
    <citation type="submission" date="2017-12" db="EMBL/GenBank/DDBJ databases">
        <title>Complete genome sequence of Herbivorax saccincola GGR1, a novel Cellulosome-producing hydrolytic bacterium in a thermophilic biogas plant, established by Illumina and Nanopore MinION sequencing.</title>
        <authorList>
            <person name="Pechtl A."/>
            <person name="Ruckert C."/>
            <person name="Koeck D.E."/>
            <person name="Maus I."/>
            <person name="Winkler A."/>
            <person name="Kalinowski J."/>
            <person name="Puhler A."/>
            <person name="Schwarz W.W."/>
            <person name="Zverlov V.V."/>
            <person name="Schluter A."/>
            <person name="Liebl W."/>
        </authorList>
    </citation>
    <scope>NUCLEOTIDE SEQUENCE [LARGE SCALE GENOMIC DNA]</scope>
    <source>
        <strain evidence="9">GGR1</strain>
        <strain evidence="11">SR1</strain>
    </source>
</reference>
<feature type="domain" description="Peptidase S26" evidence="8">
    <location>
        <begin position="38"/>
        <end position="213"/>
    </location>
</feature>
<name>A0A2K9EMG2_9FIRM</name>
<dbReference type="EMBL" id="NEMB01000003">
    <property type="protein sequence ID" value="PQQ67668.1"/>
    <property type="molecule type" value="Genomic_DNA"/>
</dbReference>
<proteinExistence type="inferred from homology"/>
<dbReference type="PROSITE" id="PS00760">
    <property type="entry name" value="SPASE_I_2"/>
    <property type="match status" value="1"/>
</dbReference>
<dbReference type="Proteomes" id="UP000239720">
    <property type="component" value="Unassembled WGS sequence"/>
</dbReference>
<evidence type="ECO:0000256" key="2">
    <source>
        <dbReference type="ARBA" id="ARBA00004401"/>
    </source>
</evidence>
<evidence type="ECO:0000259" key="8">
    <source>
        <dbReference type="Pfam" id="PF10502"/>
    </source>
</evidence>
<evidence type="ECO:0000256" key="1">
    <source>
        <dbReference type="ARBA" id="ARBA00000677"/>
    </source>
</evidence>
<accession>A0A2K9EMG2</accession>
<keyword evidence="11" id="KW-1185">Reference proteome</keyword>
<keyword evidence="7" id="KW-0472">Membrane</keyword>
<dbReference type="EMBL" id="CP025197">
    <property type="protein sequence ID" value="AUG57781.1"/>
    <property type="molecule type" value="Genomic_DNA"/>
</dbReference>
<dbReference type="PANTHER" id="PTHR43390:SF1">
    <property type="entry name" value="CHLOROPLAST PROCESSING PEPTIDASE"/>
    <property type="match status" value="1"/>
</dbReference>
<feature type="active site" evidence="6">
    <location>
        <position position="132"/>
    </location>
</feature>